<reference evidence="10" key="1">
    <citation type="submission" date="2021-03" db="EMBL/GenBank/DDBJ databases">
        <title>Leucobacter chromiisoli sp. nov., isolated from chromium-containing soil of chemical plant.</title>
        <authorList>
            <person name="Xu Z."/>
        </authorList>
    </citation>
    <scope>NUCLEOTIDE SEQUENCE</scope>
    <source>
        <strain evidence="10">A2</strain>
    </source>
</reference>
<dbReference type="SUPFAM" id="SSF53067">
    <property type="entry name" value="Actin-like ATPase domain"/>
    <property type="match status" value="2"/>
</dbReference>
<dbReference type="AlphaFoldDB" id="A0A939RU75"/>
<dbReference type="EMBL" id="JAGDYL010000013">
    <property type="protein sequence ID" value="MBO1805385.1"/>
    <property type="molecule type" value="Genomic_DNA"/>
</dbReference>
<keyword evidence="5" id="KW-0067">ATP-binding</keyword>
<proteinExistence type="inferred from homology"/>
<evidence type="ECO:0000313" key="10">
    <source>
        <dbReference type="EMBL" id="MBO1805385.1"/>
    </source>
</evidence>
<keyword evidence="7" id="KW-0684">Rhamnose metabolism</keyword>
<evidence type="ECO:0000256" key="2">
    <source>
        <dbReference type="ARBA" id="ARBA00022679"/>
    </source>
</evidence>
<sequence>MNLAQPPGPGPRAYAAVDLGASSGRVVLGVASGGTWRFDELHRFRNGVSETEAGEVWDLERLFDETVAGLRLAAGRCTEHGYRFSGIGVDSWGVDWALRTRAGEIELPSLSYRGAPDPSPTVSTRGLGAAEVYEITGIPDQAINSGLRLAELARSRRFAGEQLLFVPDLWLHWLSGSVATDPTIASTSQLLDARTGEFSGRLLEDLGLTELEMPPVEPVGSVAGTLRPELAAAIGARGEVPVFRVAGHDTADAFAFADEQRASGEALISSGTWSIVGAAVSRPDTSNEAREAGFSNEAGAHGILLARNITGLWMLQECLREWGAQQELAPLLEAVRDRPFDARTFDTGAPELFGAGAMERRVREACERAGRPLDASRESVVHAIIDSLAAAYAAGVRTVERLLGRSLDRVRIVGGGSRNERLCRLTAELTGKPVLAGPAEASAIGNIAIQAAADGAVDHPADVFAALAADETHGYAPPNRTTADGEEKPA</sequence>
<evidence type="ECO:0000256" key="4">
    <source>
        <dbReference type="ARBA" id="ARBA00022777"/>
    </source>
</evidence>
<evidence type="ECO:0000313" key="11">
    <source>
        <dbReference type="Proteomes" id="UP000664398"/>
    </source>
</evidence>
<evidence type="ECO:0000256" key="6">
    <source>
        <dbReference type="ARBA" id="ARBA00023157"/>
    </source>
</evidence>
<accession>A0A939RU75</accession>
<dbReference type="GO" id="GO:0019301">
    <property type="term" value="P:rhamnose catabolic process"/>
    <property type="evidence" value="ECO:0007669"/>
    <property type="project" value="InterPro"/>
</dbReference>
<evidence type="ECO:0000256" key="1">
    <source>
        <dbReference type="ARBA" id="ARBA00009156"/>
    </source>
</evidence>
<gene>
    <name evidence="10" type="ORF">J4H91_08645</name>
</gene>
<feature type="domain" description="Carbohydrate kinase FGGY N-terminal" evidence="8">
    <location>
        <begin position="129"/>
        <end position="251"/>
    </location>
</feature>
<dbReference type="InterPro" id="IPR018484">
    <property type="entry name" value="FGGY_N"/>
</dbReference>
<dbReference type="CDD" id="cd07771">
    <property type="entry name" value="ASKHA_NBD_FGGY_RhaB-like"/>
    <property type="match status" value="1"/>
</dbReference>
<protein>
    <submittedName>
        <fullName evidence="10">Rhamnulokinase</fullName>
    </submittedName>
</protein>
<dbReference type="InterPro" id="IPR043129">
    <property type="entry name" value="ATPase_NBD"/>
</dbReference>
<dbReference type="InterPro" id="IPR013449">
    <property type="entry name" value="Rhamnulokinase"/>
</dbReference>
<dbReference type="Proteomes" id="UP000664398">
    <property type="component" value="Unassembled WGS sequence"/>
</dbReference>
<dbReference type="Gene3D" id="3.30.420.40">
    <property type="match status" value="2"/>
</dbReference>
<keyword evidence="4" id="KW-0418">Kinase</keyword>
<keyword evidence="6" id="KW-1015">Disulfide bond</keyword>
<dbReference type="GO" id="GO:0004370">
    <property type="term" value="F:glycerol kinase activity"/>
    <property type="evidence" value="ECO:0007669"/>
    <property type="project" value="TreeGrafter"/>
</dbReference>
<dbReference type="GO" id="GO:0006071">
    <property type="term" value="P:glycerol metabolic process"/>
    <property type="evidence" value="ECO:0007669"/>
    <property type="project" value="TreeGrafter"/>
</dbReference>
<dbReference type="GO" id="GO:0005829">
    <property type="term" value="C:cytosol"/>
    <property type="evidence" value="ECO:0007669"/>
    <property type="project" value="TreeGrafter"/>
</dbReference>
<evidence type="ECO:0000259" key="9">
    <source>
        <dbReference type="Pfam" id="PF02782"/>
    </source>
</evidence>
<dbReference type="GO" id="GO:0008993">
    <property type="term" value="F:rhamnulokinase activity"/>
    <property type="evidence" value="ECO:0007669"/>
    <property type="project" value="InterPro"/>
</dbReference>
<name>A0A939RU75_9MICO</name>
<evidence type="ECO:0000256" key="7">
    <source>
        <dbReference type="ARBA" id="ARBA00023308"/>
    </source>
</evidence>
<keyword evidence="11" id="KW-1185">Reference proteome</keyword>
<dbReference type="PANTHER" id="PTHR10196:SF93">
    <property type="entry name" value="L-RHAMNULOKINASE"/>
    <property type="match status" value="1"/>
</dbReference>
<dbReference type="RefSeq" id="WP_208045864.1">
    <property type="nucleotide sequence ID" value="NZ_JAGDYL010000013.1"/>
</dbReference>
<feature type="domain" description="Carbohydrate kinase FGGY C-terminal" evidence="9">
    <location>
        <begin position="267"/>
        <end position="453"/>
    </location>
</feature>
<dbReference type="InterPro" id="IPR018485">
    <property type="entry name" value="FGGY_C"/>
</dbReference>
<comment type="similarity">
    <text evidence="1">Belongs to the FGGY kinase family.</text>
</comment>
<comment type="caution">
    <text evidence="10">The sequence shown here is derived from an EMBL/GenBank/DDBJ whole genome shotgun (WGS) entry which is preliminary data.</text>
</comment>
<keyword evidence="3" id="KW-0547">Nucleotide-binding</keyword>
<evidence type="ECO:0000256" key="3">
    <source>
        <dbReference type="ARBA" id="ARBA00022741"/>
    </source>
</evidence>
<dbReference type="PANTHER" id="PTHR10196">
    <property type="entry name" value="SUGAR KINASE"/>
    <property type="match status" value="1"/>
</dbReference>
<dbReference type="Pfam" id="PF02782">
    <property type="entry name" value="FGGY_C"/>
    <property type="match status" value="1"/>
</dbReference>
<evidence type="ECO:0000259" key="8">
    <source>
        <dbReference type="Pfam" id="PF00370"/>
    </source>
</evidence>
<organism evidence="10 11">
    <name type="scientific">Leucobacter ruminantium</name>
    <dbReference type="NCBI Taxonomy" id="1289170"/>
    <lineage>
        <taxon>Bacteria</taxon>
        <taxon>Bacillati</taxon>
        <taxon>Actinomycetota</taxon>
        <taxon>Actinomycetes</taxon>
        <taxon>Micrococcales</taxon>
        <taxon>Microbacteriaceae</taxon>
        <taxon>Leucobacter</taxon>
    </lineage>
</organism>
<keyword evidence="2" id="KW-0808">Transferase</keyword>
<dbReference type="GO" id="GO:0005524">
    <property type="term" value="F:ATP binding"/>
    <property type="evidence" value="ECO:0007669"/>
    <property type="project" value="UniProtKB-KW"/>
</dbReference>
<dbReference type="Pfam" id="PF00370">
    <property type="entry name" value="FGGY_N"/>
    <property type="match status" value="1"/>
</dbReference>
<evidence type="ECO:0000256" key="5">
    <source>
        <dbReference type="ARBA" id="ARBA00022840"/>
    </source>
</evidence>